<organism evidence="1 2">
    <name type="scientific">Candidatus Methanogaster sp</name>
    <dbReference type="NCBI Taxonomy" id="3386292"/>
    <lineage>
        <taxon>Archaea</taxon>
        <taxon>Methanobacteriati</taxon>
        <taxon>Methanobacteriota</taxon>
        <taxon>Stenosarchaea group</taxon>
        <taxon>Methanomicrobia</taxon>
        <taxon>Methanosarcinales</taxon>
        <taxon>ANME-2 cluster</taxon>
        <taxon>Candidatus Methanogasteraceae</taxon>
        <taxon>Candidatus Methanogaster</taxon>
    </lineage>
</organism>
<proteinExistence type="predicted"/>
<sequence>MTVPYWARDKVVDAVRKLADLGFIIYATRGTKEFLDGAGMPSELVLKLHEGRSNIVDAIENKKIQLVFNVPVGRRGKEDDSYIRKAAIKHRIPYITSAEAVVASVEGIEAAIRSEITVKSLQAYHRDME</sequence>
<accession>A0AC61L0B5</accession>
<reference evidence="1" key="1">
    <citation type="submission" date="2018-01" db="EMBL/GenBank/DDBJ databases">
        <authorList>
            <person name="Krukenberg V."/>
        </authorList>
    </citation>
    <scope>NUCLEOTIDE SEQUENCE</scope>
    <source>
        <strain evidence="1">E20ANME2</strain>
    </source>
</reference>
<protein>
    <submittedName>
        <fullName evidence="1">Uncharacterized protein</fullName>
    </submittedName>
</protein>
<comment type="caution">
    <text evidence="1">The sequence shown here is derived from an EMBL/GenBank/DDBJ whole genome shotgun (WGS) entry which is preliminary data.</text>
</comment>
<evidence type="ECO:0000313" key="1">
    <source>
        <dbReference type="EMBL" id="PXF59060.1"/>
    </source>
</evidence>
<gene>
    <name evidence="1" type="ORF">C4B59_12295</name>
</gene>
<name>A0AC61L0B5_9EURY</name>
<dbReference type="Proteomes" id="UP000248329">
    <property type="component" value="Unassembled WGS sequence"/>
</dbReference>
<dbReference type="EMBL" id="PQXF01000029">
    <property type="protein sequence ID" value="PXF59060.1"/>
    <property type="molecule type" value="Genomic_DNA"/>
</dbReference>
<evidence type="ECO:0000313" key="2">
    <source>
        <dbReference type="Proteomes" id="UP000248329"/>
    </source>
</evidence>